<dbReference type="EMBL" id="NMPR01000055">
    <property type="protein sequence ID" value="KAA8632435.1"/>
    <property type="molecule type" value="Genomic_DNA"/>
</dbReference>
<dbReference type="VEuPathDB" id="FungiDB:SMAC_05165"/>
<dbReference type="AlphaFoldDB" id="A0A8S8ZVU3"/>
<protein>
    <submittedName>
        <fullName evidence="2">Uncharacterized protein</fullName>
    </submittedName>
</protein>
<organism evidence="2 3">
    <name type="scientific">Sordaria macrospora</name>
    <dbReference type="NCBI Taxonomy" id="5147"/>
    <lineage>
        <taxon>Eukaryota</taxon>
        <taxon>Fungi</taxon>
        <taxon>Dikarya</taxon>
        <taxon>Ascomycota</taxon>
        <taxon>Pezizomycotina</taxon>
        <taxon>Sordariomycetes</taxon>
        <taxon>Sordariomycetidae</taxon>
        <taxon>Sordariales</taxon>
        <taxon>Sordariaceae</taxon>
        <taxon>Sordaria</taxon>
    </lineage>
</organism>
<feature type="signal peptide" evidence="1">
    <location>
        <begin position="1"/>
        <end position="17"/>
    </location>
</feature>
<dbReference type="OMA" id="QKDICET"/>
<accession>A0A8S8ZVU3</accession>
<sequence>MRFSLISAIGTLGSVVAQPVTRALTSNQMVDGLKQLTTKANALERPAKSITVVNSPLIVIGQGPWPAIVSGYTDIVSTATTIIAQTPGTQPSFGDSCEAVTEGYLKFASTNEEVLNILIGKAGILTQMPFIGPPVSAVLRQVEGVYDNLTIFLINTCESDAKNIQEQGNTLGAALEKAIKAYERLQV</sequence>
<dbReference type="Pfam" id="PF17615">
    <property type="entry name" value="C166"/>
    <property type="match status" value="1"/>
</dbReference>
<gene>
    <name evidence="2" type="ORF">SMACR_05165</name>
</gene>
<keyword evidence="1" id="KW-0732">Signal</keyword>
<evidence type="ECO:0000313" key="2">
    <source>
        <dbReference type="EMBL" id="KAA8632435.1"/>
    </source>
</evidence>
<name>A0A8S8ZVU3_SORMA</name>
<reference evidence="2 3" key="1">
    <citation type="submission" date="2017-07" db="EMBL/GenBank/DDBJ databases">
        <title>Genome sequence of the Sordaria macrospora wild type strain R19027.</title>
        <authorList>
            <person name="Nowrousian M."/>
            <person name="Teichert I."/>
            <person name="Kueck U."/>
        </authorList>
    </citation>
    <scope>NUCLEOTIDE SEQUENCE [LARGE SCALE GENOMIC DNA]</scope>
    <source>
        <strain evidence="2 3">R19027</strain>
        <tissue evidence="2">Mycelium</tissue>
    </source>
</reference>
<evidence type="ECO:0000313" key="3">
    <source>
        <dbReference type="Proteomes" id="UP000433876"/>
    </source>
</evidence>
<comment type="caution">
    <text evidence="2">The sequence shown here is derived from an EMBL/GenBank/DDBJ whole genome shotgun (WGS) entry which is preliminary data.</text>
</comment>
<dbReference type="Proteomes" id="UP000433876">
    <property type="component" value="Unassembled WGS sequence"/>
</dbReference>
<feature type="chain" id="PRO_5035939272" evidence="1">
    <location>
        <begin position="18"/>
        <end position="187"/>
    </location>
</feature>
<evidence type="ECO:0000256" key="1">
    <source>
        <dbReference type="SAM" id="SignalP"/>
    </source>
</evidence>
<proteinExistence type="predicted"/>